<accession>A0AAD8MX33</accession>
<evidence type="ECO:0000313" key="3">
    <source>
        <dbReference type="Proteomes" id="UP001237642"/>
    </source>
</evidence>
<dbReference type="Pfam" id="PF03372">
    <property type="entry name" value="Exo_endo_phos"/>
    <property type="match status" value="1"/>
</dbReference>
<dbReference type="AlphaFoldDB" id="A0AAD8MX33"/>
<gene>
    <name evidence="2" type="ORF">POM88_016155</name>
</gene>
<keyword evidence="3" id="KW-1185">Reference proteome</keyword>
<dbReference type="Proteomes" id="UP001237642">
    <property type="component" value="Unassembled WGS sequence"/>
</dbReference>
<dbReference type="GO" id="GO:0000175">
    <property type="term" value="F:3'-5'-RNA exonuclease activity"/>
    <property type="evidence" value="ECO:0007669"/>
    <property type="project" value="TreeGrafter"/>
</dbReference>
<dbReference type="SUPFAM" id="SSF56219">
    <property type="entry name" value="DNase I-like"/>
    <property type="match status" value="1"/>
</dbReference>
<sequence length="427" mass="48353">MACSTNSTSGLSYGFLITTSNKSLSKLFKPTTTSFCCFNNFSPSSSLSKKAVSAEPEIHRSWVEADDARLVLPLLSHSRFTVMSYNILGDKNASKHKDLYLNVPSAYIKWDRRNKLIYDELTGCDPDIICLQEVDKYSDLSFGLEKAGYLGSYKRRTGDMVDGCAMFWKSEKFRLIDKENIEFKQFGLRDNVAQLSVFEMCRDESLRIVVGNIHVLFRPSRGEIKIGQIRLLSSKAHALSKKWGNIPVVLAGDYNSTPQSEIYEFISSSELNVMLHDRRDLSGQKRCHPNDLLSVKGEKRFQLNLIDRYKYYRSSNTCWTNEELKVATGTTDTHIAVHPLKLSSSYSTVQGSLRTRDSSGEPLATSYHSKFLGTVDYLWHTSDLKSTRVMDTVPIDILQKTKGLPSKELGSDHLALISEFAFLRKHQ</sequence>
<dbReference type="InterPro" id="IPR005135">
    <property type="entry name" value="Endo/exonuclease/phosphatase"/>
</dbReference>
<proteinExistence type="predicted"/>
<organism evidence="2 3">
    <name type="scientific">Heracleum sosnowskyi</name>
    <dbReference type="NCBI Taxonomy" id="360622"/>
    <lineage>
        <taxon>Eukaryota</taxon>
        <taxon>Viridiplantae</taxon>
        <taxon>Streptophyta</taxon>
        <taxon>Embryophyta</taxon>
        <taxon>Tracheophyta</taxon>
        <taxon>Spermatophyta</taxon>
        <taxon>Magnoliopsida</taxon>
        <taxon>eudicotyledons</taxon>
        <taxon>Gunneridae</taxon>
        <taxon>Pentapetalae</taxon>
        <taxon>asterids</taxon>
        <taxon>campanulids</taxon>
        <taxon>Apiales</taxon>
        <taxon>Apiaceae</taxon>
        <taxon>Apioideae</taxon>
        <taxon>apioid superclade</taxon>
        <taxon>Tordylieae</taxon>
        <taxon>Tordyliinae</taxon>
        <taxon>Heracleum</taxon>
    </lineage>
</organism>
<dbReference type="Gene3D" id="3.60.10.10">
    <property type="entry name" value="Endonuclease/exonuclease/phosphatase"/>
    <property type="match status" value="1"/>
</dbReference>
<reference evidence="2" key="2">
    <citation type="submission" date="2023-05" db="EMBL/GenBank/DDBJ databases">
        <authorList>
            <person name="Schelkunov M.I."/>
        </authorList>
    </citation>
    <scope>NUCLEOTIDE SEQUENCE</scope>
    <source>
        <strain evidence="2">Hsosn_3</strain>
        <tissue evidence="2">Leaf</tissue>
    </source>
</reference>
<name>A0AAD8MX33_9APIA</name>
<dbReference type="PANTHER" id="PTHR12121:SF82">
    <property type="entry name" value="CARBON CATABOLITE REPRESSOR PROTEIN 4 HOMOLOG 3"/>
    <property type="match status" value="1"/>
</dbReference>
<dbReference type="InterPro" id="IPR050410">
    <property type="entry name" value="CCR4/nocturin_mRNA_transcr"/>
</dbReference>
<reference evidence="2" key="1">
    <citation type="submission" date="2023-02" db="EMBL/GenBank/DDBJ databases">
        <title>Genome of toxic invasive species Heracleum sosnowskyi carries increased number of genes despite the absence of recent whole-genome duplications.</title>
        <authorList>
            <person name="Schelkunov M."/>
            <person name="Shtratnikova V."/>
            <person name="Makarenko M."/>
            <person name="Klepikova A."/>
            <person name="Omelchenko D."/>
            <person name="Novikova G."/>
            <person name="Obukhova E."/>
            <person name="Bogdanov V."/>
            <person name="Penin A."/>
            <person name="Logacheva M."/>
        </authorList>
    </citation>
    <scope>NUCLEOTIDE SEQUENCE</scope>
    <source>
        <strain evidence="2">Hsosn_3</strain>
        <tissue evidence="2">Leaf</tissue>
    </source>
</reference>
<evidence type="ECO:0000259" key="1">
    <source>
        <dbReference type="Pfam" id="PF03372"/>
    </source>
</evidence>
<protein>
    <submittedName>
        <fullName evidence="2">Carbon catabolite repressor protein 4-like</fullName>
    </submittedName>
</protein>
<dbReference type="InterPro" id="IPR036691">
    <property type="entry name" value="Endo/exonu/phosph_ase_sf"/>
</dbReference>
<evidence type="ECO:0000313" key="2">
    <source>
        <dbReference type="EMBL" id="KAK1387977.1"/>
    </source>
</evidence>
<comment type="caution">
    <text evidence="2">The sequence shown here is derived from an EMBL/GenBank/DDBJ whole genome shotgun (WGS) entry which is preliminary data.</text>
</comment>
<dbReference type="PANTHER" id="PTHR12121">
    <property type="entry name" value="CARBON CATABOLITE REPRESSOR PROTEIN 4"/>
    <property type="match status" value="1"/>
</dbReference>
<dbReference type="EMBL" id="JAUIZM010000004">
    <property type="protein sequence ID" value="KAK1387977.1"/>
    <property type="molecule type" value="Genomic_DNA"/>
</dbReference>
<feature type="domain" description="Endonuclease/exonuclease/phosphatase" evidence="1">
    <location>
        <begin position="83"/>
        <end position="413"/>
    </location>
</feature>